<accession>A0A0W0F9Y4</accession>
<proteinExistence type="predicted"/>
<dbReference type="eggNOG" id="ENOG502SAV6">
    <property type="taxonomic scope" value="Eukaryota"/>
</dbReference>
<dbReference type="PANTHER" id="PTHR36223:SF1">
    <property type="entry name" value="TRANSCRIPTION ELONGATION FACTOR EAF N-TERMINAL DOMAIN-CONTAINING PROTEIN"/>
    <property type="match status" value="1"/>
</dbReference>
<dbReference type="InterPro" id="IPR057678">
    <property type="entry name" value="DUF7918"/>
</dbReference>
<dbReference type="PANTHER" id="PTHR36223">
    <property type="entry name" value="BETA-LACTAMASE-TYPE TRANSPEPTIDASE FOLD DOMAIN CONTAINING PROTEIN"/>
    <property type="match status" value="1"/>
</dbReference>
<dbReference type="AlphaFoldDB" id="A0A0W0F9Y4"/>
<dbReference type="Pfam" id="PF25534">
    <property type="entry name" value="DUF7918"/>
    <property type="match status" value="1"/>
</dbReference>
<reference evidence="2 3" key="1">
    <citation type="submission" date="2015-12" db="EMBL/GenBank/DDBJ databases">
        <title>Draft genome sequence of Moniliophthora roreri, the causal agent of frosty pod rot of cacao.</title>
        <authorList>
            <person name="Aime M.C."/>
            <person name="Diaz-Valderrama J.R."/>
            <person name="Kijpornyongpan T."/>
            <person name="Phillips-Mora W."/>
        </authorList>
    </citation>
    <scope>NUCLEOTIDE SEQUENCE [LARGE SCALE GENOMIC DNA]</scope>
    <source>
        <strain evidence="2 3">MCA 2952</strain>
    </source>
</reference>
<gene>
    <name evidence="2" type="ORF">WG66_14270</name>
</gene>
<protein>
    <recommendedName>
        <fullName evidence="1">DUF7918 domain-containing protein</fullName>
    </recommendedName>
</protein>
<comment type="caution">
    <text evidence="2">The sequence shown here is derived from an EMBL/GenBank/DDBJ whole genome shotgun (WGS) entry which is preliminary data.</text>
</comment>
<dbReference type="Proteomes" id="UP000054988">
    <property type="component" value="Unassembled WGS sequence"/>
</dbReference>
<evidence type="ECO:0000259" key="1">
    <source>
        <dbReference type="Pfam" id="PF25534"/>
    </source>
</evidence>
<feature type="domain" description="DUF7918" evidence="1">
    <location>
        <begin position="84"/>
        <end position="202"/>
    </location>
</feature>
<organism evidence="2 3">
    <name type="scientific">Moniliophthora roreri</name>
    <name type="common">Frosty pod rot fungus</name>
    <name type="synonym">Monilia roreri</name>
    <dbReference type="NCBI Taxonomy" id="221103"/>
    <lineage>
        <taxon>Eukaryota</taxon>
        <taxon>Fungi</taxon>
        <taxon>Dikarya</taxon>
        <taxon>Basidiomycota</taxon>
        <taxon>Agaricomycotina</taxon>
        <taxon>Agaricomycetes</taxon>
        <taxon>Agaricomycetidae</taxon>
        <taxon>Agaricales</taxon>
        <taxon>Marasmiineae</taxon>
        <taxon>Marasmiaceae</taxon>
        <taxon>Moniliophthora</taxon>
    </lineage>
</organism>
<evidence type="ECO:0000313" key="2">
    <source>
        <dbReference type="EMBL" id="KTB33133.1"/>
    </source>
</evidence>
<sequence>MVSIDEFSAWVTVGVRKLKKGKVQESLVVTLTEQYRHACRHSGSVGTIARNSPPRMEDYLLMVIIMVVKSYASKTKTMLLGKVQGYHSIRFDLVFSRLNTTDDDDAATGSSSPEIGEIRVVITRTHVKCVHHDPESVIISIPQSQTFHEKSKKAVDHQTSFGAAVPFDKPNIVNVRDYGNPVAQFRFRYRPLDMLQANGMAPLPQTRRRPSKPDTEIIELSDDSDEELARLQARVKAIQDRRAANPRKKLKTEPKVKVEVKTEPLKGEFIDLTES</sequence>
<name>A0A0W0F9Y4_MONRR</name>
<evidence type="ECO:0000313" key="3">
    <source>
        <dbReference type="Proteomes" id="UP000054988"/>
    </source>
</evidence>
<dbReference type="EMBL" id="LATX01002190">
    <property type="protein sequence ID" value="KTB33133.1"/>
    <property type="molecule type" value="Genomic_DNA"/>
</dbReference>